<keyword evidence="5" id="KW-1185">Reference proteome</keyword>
<keyword evidence="1 2" id="KW-0732">Signal</keyword>
<dbReference type="SUPFAM" id="SSF53474">
    <property type="entry name" value="alpha/beta-Hydrolases"/>
    <property type="match status" value="1"/>
</dbReference>
<feature type="chain" id="PRO_5004353284" description="Peptidase S9 prolyl oligopeptidase catalytic domain-containing protein" evidence="2">
    <location>
        <begin position="18"/>
        <end position="892"/>
    </location>
</feature>
<dbReference type="RefSeq" id="XP_008023936.1">
    <property type="nucleotide sequence ID" value="XM_008025745.1"/>
</dbReference>
<reference evidence="4 5" key="1">
    <citation type="journal article" date="2012" name="PLoS Pathog.">
        <title>Diverse lifestyles and strategies of plant pathogenesis encoded in the genomes of eighteen Dothideomycetes fungi.</title>
        <authorList>
            <person name="Ohm R.A."/>
            <person name="Feau N."/>
            <person name="Henrissat B."/>
            <person name="Schoch C.L."/>
            <person name="Horwitz B.A."/>
            <person name="Barry K.W."/>
            <person name="Condon B.J."/>
            <person name="Copeland A.C."/>
            <person name="Dhillon B."/>
            <person name="Glaser F."/>
            <person name="Hesse C.N."/>
            <person name="Kosti I."/>
            <person name="LaButti K."/>
            <person name="Lindquist E.A."/>
            <person name="Lucas S."/>
            <person name="Salamov A.A."/>
            <person name="Bradshaw R.E."/>
            <person name="Ciuffetti L."/>
            <person name="Hamelin R.C."/>
            <person name="Kema G.H.J."/>
            <person name="Lawrence C."/>
            <person name="Scott J.A."/>
            <person name="Spatafora J.W."/>
            <person name="Turgeon B.G."/>
            <person name="de Wit P.J.G.M."/>
            <person name="Zhong S."/>
            <person name="Goodwin S.B."/>
            <person name="Grigoriev I.V."/>
        </authorList>
    </citation>
    <scope>NUCLEOTIDE SEQUENCE [LARGE SCALE GENOMIC DNA]</scope>
    <source>
        <strain evidence="5">28A</strain>
    </source>
</reference>
<name>R0IVA6_EXST2</name>
<dbReference type="Proteomes" id="UP000016935">
    <property type="component" value="Unassembled WGS sequence"/>
</dbReference>
<gene>
    <name evidence="4" type="ORF">SETTUDRAFT_149188</name>
</gene>
<dbReference type="HOGENOM" id="CLU_014627_1_0_1"/>
<feature type="signal peptide" evidence="2">
    <location>
        <begin position="1"/>
        <end position="17"/>
    </location>
</feature>
<dbReference type="GeneID" id="19397005"/>
<feature type="domain" description="Peptidase S9 prolyl oligopeptidase catalytic" evidence="3">
    <location>
        <begin position="443"/>
        <end position="568"/>
    </location>
</feature>
<evidence type="ECO:0000256" key="2">
    <source>
        <dbReference type="SAM" id="SignalP"/>
    </source>
</evidence>
<dbReference type="OrthoDB" id="449091at2759"/>
<dbReference type="GO" id="GO:0006508">
    <property type="term" value="P:proteolysis"/>
    <property type="evidence" value="ECO:0007669"/>
    <property type="project" value="InterPro"/>
</dbReference>
<evidence type="ECO:0000313" key="4">
    <source>
        <dbReference type="EMBL" id="EOA88541.1"/>
    </source>
</evidence>
<protein>
    <recommendedName>
        <fullName evidence="3">Peptidase S9 prolyl oligopeptidase catalytic domain-containing protein</fullName>
    </recommendedName>
</protein>
<dbReference type="AlphaFoldDB" id="R0IVA6"/>
<dbReference type="Gene3D" id="3.40.50.1820">
    <property type="entry name" value="alpha/beta hydrolase"/>
    <property type="match status" value="1"/>
</dbReference>
<evidence type="ECO:0000313" key="5">
    <source>
        <dbReference type="Proteomes" id="UP000016935"/>
    </source>
</evidence>
<proteinExistence type="predicted"/>
<dbReference type="GO" id="GO:0008236">
    <property type="term" value="F:serine-type peptidase activity"/>
    <property type="evidence" value="ECO:0007669"/>
    <property type="project" value="InterPro"/>
</dbReference>
<dbReference type="InterPro" id="IPR050955">
    <property type="entry name" value="Plant_Biomass_Hydrol_Est"/>
</dbReference>
<sequence>MFVLLLCLLQWSLATRAHEAPLFSFNSTWHVLGPFQIGTRGTSMKATWGADPLEYAGGFRNLSYDPNAQFPSSLPSNGTASWNITKATKTLTSAISANASLSIGYSNVDWDFLKVFYGWAAVQYQAWVRGEIVVGGHETQHVILHTDAILEYWIDDKHYFGGDFYSYRNAPSVMHLTPGSHRVDLRLVRDVRAFGGILEPTIDVVVDVRQVTGALELAKPGILMSDAIGGKLVSSIGSVYLRNTGQEDIEIVSIGRSIDSSHSTLRESGLNAQTLYHSLPITIVAGQTKPVVLNVRPAEGNASVVKLDITYKTARSAHSRTLSVSQPLNHVALYAPHKITYLHPGGMVSYAMLRPPAKNSTCEPGRSKLPILLQFHGSGLEADNPMVYGALNSLPDLCAWVLFPTGVTPWSGDDWHSWGFADVEAAISAIPRWIEDNSWTGHGIDTNRWIPSGHSNGGQGTWFALTHRPDKVLAAAPVSGYSSIEKYVSYELWQSADPKRKATISASLNNYRHEMLMSNARGIPIQQQHGEVDNNVPAFHSRLLAQQLYLENTSSTYNEVAGFNHWWEGVMTTSQLVSFYYKQTNSEEILLRRLKQFTVMVGDPGDMESKSGIRVKHLEDPGRYGRVSVRGNIIRTSNVQDLEFDLALWTESVTIDEQRVELSESSVAAGGTISVYKSTDGWRPSSIGKGAVQLQRNGRQLGSMTALLRTRGAFIIRHSGSTATLHIALQISSSLHQYFLADTNILHSVLDPITPGDSGNVITLGVASSLKTVKSSFPIHVDESGVVIRDHQGQEHRYGKEARGVAFLHPLEDERLELVLWGTDEEGLQQAARLVPLLTGVGQPDFVVFGQSAKWKGIQGTLAMGFFDSNWEVAPCSVIDSEFDTYGAEDWD</sequence>
<reference evidence="4 5" key="2">
    <citation type="journal article" date="2013" name="PLoS Genet.">
        <title>Comparative genome structure, secondary metabolite, and effector coding capacity across Cochliobolus pathogens.</title>
        <authorList>
            <person name="Condon B.J."/>
            <person name="Leng Y."/>
            <person name="Wu D."/>
            <person name="Bushley K.E."/>
            <person name="Ohm R.A."/>
            <person name="Otillar R."/>
            <person name="Martin J."/>
            <person name="Schackwitz W."/>
            <person name="Grimwood J."/>
            <person name="MohdZainudin N."/>
            <person name="Xue C."/>
            <person name="Wang R."/>
            <person name="Manning V.A."/>
            <person name="Dhillon B."/>
            <person name="Tu Z.J."/>
            <person name="Steffenson B.J."/>
            <person name="Salamov A."/>
            <person name="Sun H."/>
            <person name="Lowry S."/>
            <person name="LaButti K."/>
            <person name="Han J."/>
            <person name="Copeland A."/>
            <person name="Lindquist E."/>
            <person name="Barry K."/>
            <person name="Schmutz J."/>
            <person name="Baker S.E."/>
            <person name="Ciuffetti L.M."/>
            <person name="Grigoriev I.V."/>
            <person name="Zhong S."/>
            <person name="Turgeon B.G."/>
        </authorList>
    </citation>
    <scope>NUCLEOTIDE SEQUENCE [LARGE SCALE GENOMIC DNA]</scope>
    <source>
        <strain evidence="5">28A</strain>
    </source>
</reference>
<dbReference type="PANTHER" id="PTHR43037">
    <property type="entry name" value="UNNAMED PRODUCT-RELATED"/>
    <property type="match status" value="1"/>
</dbReference>
<evidence type="ECO:0000259" key="3">
    <source>
        <dbReference type="Pfam" id="PF00326"/>
    </source>
</evidence>
<organism evidence="4 5">
    <name type="scientific">Exserohilum turcicum (strain 28A)</name>
    <name type="common">Northern leaf blight fungus</name>
    <name type="synonym">Setosphaeria turcica</name>
    <dbReference type="NCBI Taxonomy" id="671987"/>
    <lineage>
        <taxon>Eukaryota</taxon>
        <taxon>Fungi</taxon>
        <taxon>Dikarya</taxon>
        <taxon>Ascomycota</taxon>
        <taxon>Pezizomycotina</taxon>
        <taxon>Dothideomycetes</taxon>
        <taxon>Pleosporomycetidae</taxon>
        <taxon>Pleosporales</taxon>
        <taxon>Pleosporineae</taxon>
        <taxon>Pleosporaceae</taxon>
        <taxon>Exserohilum</taxon>
    </lineage>
</organism>
<evidence type="ECO:0000256" key="1">
    <source>
        <dbReference type="ARBA" id="ARBA00022729"/>
    </source>
</evidence>
<dbReference type="InterPro" id="IPR001375">
    <property type="entry name" value="Peptidase_S9_cat"/>
</dbReference>
<dbReference type="EMBL" id="KB908537">
    <property type="protein sequence ID" value="EOA88541.1"/>
    <property type="molecule type" value="Genomic_DNA"/>
</dbReference>
<dbReference type="eggNOG" id="ENOG502QS8J">
    <property type="taxonomic scope" value="Eukaryota"/>
</dbReference>
<dbReference type="Pfam" id="PF00326">
    <property type="entry name" value="Peptidase_S9"/>
    <property type="match status" value="1"/>
</dbReference>
<dbReference type="PANTHER" id="PTHR43037:SF4">
    <property type="entry name" value="PEPTIDASE S9 PROLYL OLIGOPEPTIDASE CATALYTIC DOMAIN-CONTAINING PROTEIN"/>
    <property type="match status" value="1"/>
</dbReference>
<accession>R0IVA6</accession>
<dbReference type="STRING" id="671987.R0IVA6"/>
<dbReference type="InterPro" id="IPR029058">
    <property type="entry name" value="AB_hydrolase_fold"/>
</dbReference>